<accession>A0A380MTD6</accession>
<evidence type="ECO:0000259" key="5">
    <source>
        <dbReference type="PROSITE" id="PS50305"/>
    </source>
</evidence>
<keyword evidence="3" id="KW-0520">NAD</keyword>
<dbReference type="InterPro" id="IPR026590">
    <property type="entry name" value="Ssirtuin_cat_dom"/>
</dbReference>
<dbReference type="InterPro" id="IPR003000">
    <property type="entry name" value="Sirtuin"/>
</dbReference>
<evidence type="ECO:0000256" key="3">
    <source>
        <dbReference type="ARBA" id="ARBA00023027"/>
    </source>
</evidence>
<dbReference type="EMBL" id="UHIC01000001">
    <property type="protein sequence ID" value="SUO95326.1"/>
    <property type="molecule type" value="Genomic_DNA"/>
</dbReference>
<feature type="binding site" evidence="4">
    <location>
        <position position="175"/>
    </location>
    <ligand>
        <name>Zn(2+)</name>
        <dbReference type="ChEBI" id="CHEBI:29105"/>
    </ligand>
</feature>
<evidence type="ECO:0000256" key="2">
    <source>
        <dbReference type="ARBA" id="ARBA00022679"/>
    </source>
</evidence>
<keyword evidence="8" id="KW-1185">Reference proteome</keyword>
<dbReference type="AlphaFoldDB" id="A0A380MTD6"/>
<evidence type="ECO:0000313" key="8">
    <source>
        <dbReference type="Proteomes" id="UP000254601"/>
    </source>
</evidence>
<dbReference type="PANTHER" id="PTHR11085:SF10">
    <property type="entry name" value="NAD-DEPENDENT PROTEIN DEACYLASE SIRTUIN-5, MITOCHONDRIAL-RELATED"/>
    <property type="match status" value="1"/>
</dbReference>
<keyword evidence="6" id="KW-0378">Hydrolase</keyword>
<dbReference type="GO" id="GO:0016787">
    <property type="term" value="F:hydrolase activity"/>
    <property type="evidence" value="ECO:0007669"/>
    <property type="project" value="UniProtKB-KW"/>
</dbReference>
<evidence type="ECO:0000313" key="6">
    <source>
        <dbReference type="EMBL" id="SUO95326.1"/>
    </source>
</evidence>
<dbReference type="GO" id="GO:0070403">
    <property type="term" value="F:NAD+ binding"/>
    <property type="evidence" value="ECO:0007669"/>
    <property type="project" value="InterPro"/>
</dbReference>
<dbReference type="Proteomes" id="UP000254601">
    <property type="component" value="Unassembled WGS sequence"/>
</dbReference>
<dbReference type="SUPFAM" id="SSF52467">
    <property type="entry name" value="DHS-like NAD/FAD-binding domain"/>
    <property type="match status" value="1"/>
</dbReference>
<dbReference type="InterPro" id="IPR050134">
    <property type="entry name" value="NAD-dep_sirtuin_deacylases"/>
</dbReference>
<dbReference type="EMBL" id="UHIC01000002">
    <property type="protein sequence ID" value="SUQ09733.1"/>
    <property type="molecule type" value="Genomic_DNA"/>
</dbReference>
<keyword evidence="2" id="KW-0808">Transferase</keyword>
<keyword evidence="4" id="KW-0862">Zinc</keyword>
<name>A0A380MTD6_9GAMM</name>
<reference evidence="6 8" key="1">
    <citation type="submission" date="2018-06" db="EMBL/GenBank/DDBJ databases">
        <authorList>
            <consortium name="Pathogen Informatics"/>
            <person name="Doyle S."/>
        </authorList>
    </citation>
    <scope>NUCLEOTIDE SEQUENCE [LARGE SCALE GENOMIC DNA]</scope>
    <source>
        <strain evidence="6 8">NCTC13337</strain>
    </source>
</reference>
<dbReference type="PROSITE" id="PS50305">
    <property type="entry name" value="SIRTUIN"/>
    <property type="match status" value="1"/>
</dbReference>
<sequence>MELNEKLALAASYIHQADALLITAGAGMGIDSGLPDYRGENGFWRAFPPLARLNKNYVEMMTPDLFRTNPRLAWGFSGWQLNAYRKVIPHEGFDILKSWANKMKYGAFVYTSNVDGEFQKAGFCEEQVMECHGSVHYLQCCLPCQDEIWSAKSFEPRVNEQDCLLLNTMPRCPHCGGLARPNVMMFGDSRWLSQRMLAQEKYFSHWMREVKNLVIIELGAGTVIPTVRNFSQGYSEHFKAPLIRINLNEYQTNNDRHLGLPLGAKESLQFLNNLLENIAKCL</sequence>
<protein>
    <recommendedName>
        <fullName evidence="1">protein acetyllysine N-acetyltransferase</fullName>
        <ecNumber evidence="1">2.3.1.286</ecNumber>
    </recommendedName>
</protein>
<dbReference type="Gene3D" id="3.30.1600.10">
    <property type="entry name" value="SIR2/SIRT2 'Small Domain"/>
    <property type="match status" value="1"/>
</dbReference>
<dbReference type="GO" id="GO:0017136">
    <property type="term" value="F:histone deacetylase activity, NAD-dependent"/>
    <property type="evidence" value="ECO:0007669"/>
    <property type="project" value="TreeGrafter"/>
</dbReference>
<dbReference type="InterPro" id="IPR029035">
    <property type="entry name" value="DHS-like_NAD/FAD-binding_dom"/>
</dbReference>
<dbReference type="PANTHER" id="PTHR11085">
    <property type="entry name" value="NAD-DEPENDENT PROTEIN DEACYLASE SIRTUIN-5, MITOCHONDRIAL-RELATED"/>
    <property type="match status" value="1"/>
</dbReference>
<keyword evidence="4" id="KW-0479">Metal-binding</keyword>
<dbReference type="EC" id="2.3.1.286" evidence="1"/>
<evidence type="ECO:0000313" key="7">
    <source>
        <dbReference type="EMBL" id="SUQ09733.1"/>
    </source>
</evidence>
<proteinExistence type="predicted"/>
<evidence type="ECO:0000256" key="1">
    <source>
        <dbReference type="ARBA" id="ARBA00012928"/>
    </source>
</evidence>
<dbReference type="Pfam" id="PF02146">
    <property type="entry name" value="SIR2"/>
    <property type="match status" value="1"/>
</dbReference>
<dbReference type="RefSeq" id="WP_072575569.1">
    <property type="nucleotide sequence ID" value="NZ_LWHB01000012.1"/>
</dbReference>
<evidence type="ECO:0000256" key="4">
    <source>
        <dbReference type="PROSITE-ProRule" id="PRU00236"/>
    </source>
</evidence>
<feature type="binding site" evidence="4">
    <location>
        <position position="172"/>
    </location>
    <ligand>
        <name>Zn(2+)</name>
        <dbReference type="ChEBI" id="CHEBI:29105"/>
    </ligand>
</feature>
<dbReference type="InterPro" id="IPR026591">
    <property type="entry name" value="Sirtuin_cat_small_dom_sf"/>
</dbReference>
<feature type="active site" description="Proton acceptor" evidence="4">
    <location>
        <position position="132"/>
    </location>
</feature>
<dbReference type="OrthoDB" id="9800582at2"/>
<dbReference type="GO" id="GO:0046872">
    <property type="term" value="F:metal ion binding"/>
    <property type="evidence" value="ECO:0007669"/>
    <property type="project" value="UniProtKB-KW"/>
</dbReference>
<organism evidence="6 8">
    <name type="scientific">Suttonella ornithocola</name>
    <dbReference type="NCBI Taxonomy" id="279832"/>
    <lineage>
        <taxon>Bacteria</taxon>
        <taxon>Pseudomonadati</taxon>
        <taxon>Pseudomonadota</taxon>
        <taxon>Gammaproteobacteria</taxon>
        <taxon>Cardiobacteriales</taxon>
        <taxon>Cardiobacteriaceae</taxon>
        <taxon>Suttonella</taxon>
    </lineage>
</organism>
<feature type="binding site" evidence="4">
    <location>
        <position position="141"/>
    </location>
    <ligand>
        <name>Zn(2+)</name>
        <dbReference type="ChEBI" id="CHEBI:29105"/>
    </ligand>
</feature>
<gene>
    <name evidence="6" type="primary">cobB_1</name>
    <name evidence="7" type="synonym">cobB_5</name>
    <name evidence="6" type="ORF">NCTC13337_01225</name>
    <name evidence="7" type="ORF">NCTC13337_02726</name>
</gene>
<dbReference type="Gene3D" id="3.40.50.1220">
    <property type="entry name" value="TPP-binding domain"/>
    <property type="match status" value="1"/>
</dbReference>
<feature type="domain" description="Deacetylase sirtuin-type" evidence="5">
    <location>
        <begin position="1"/>
        <end position="282"/>
    </location>
</feature>
<feature type="binding site" evidence="4">
    <location>
        <position position="144"/>
    </location>
    <ligand>
        <name>Zn(2+)</name>
        <dbReference type="ChEBI" id="CHEBI:29105"/>
    </ligand>
</feature>